<reference evidence="2 3" key="1">
    <citation type="submission" date="2018-08" db="EMBL/GenBank/DDBJ databases">
        <title>Mucilaginibacter sp. MYSH2.</title>
        <authorList>
            <person name="Seo T."/>
        </authorList>
    </citation>
    <scope>NUCLEOTIDE SEQUENCE [LARGE SCALE GENOMIC DNA]</scope>
    <source>
        <strain evidence="2 3">MYSH2</strain>
    </source>
</reference>
<keyword evidence="1" id="KW-0812">Transmembrane</keyword>
<name>A0A372NRY7_9SPHI</name>
<dbReference type="Proteomes" id="UP000264217">
    <property type="component" value="Unassembled WGS sequence"/>
</dbReference>
<dbReference type="EMBL" id="QWDC01000003">
    <property type="protein sequence ID" value="RFZ91033.1"/>
    <property type="molecule type" value="Genomic_DNA"/>
</dbReference>
<keyword evidence="1" id="KW-0472">Membrane</keyword>
<dbReference type="RefSeq" id="WP_117393235.1">
    <property type="nucleotide sequence ID" value="NZ_QWDC01000003.1"/>
</dbReference>
<dbReference type="OrthoDB" id="2678466at2"/>
<feature type="transmembrane region" description="Helical" evidence="1">
    <location>
        <begin position="78"/>
        <end position="101"/>
    </location>
</feature>
<protein>
    <submittedName>
        <fullName evidence="2">Uncharacterized protein</fullName>
    </submittedName>
</protein>
<dbReference type="AlphaFoldDB" id="A0A372NRY7"/>
<comment type="caution">
    <text evidence="2">The sequence shown here is derived from an EMBL/GenBank/DDBJ whole genome shotgun (WGS) entry which is preliminary data.</text>
</comment>
<feature type="transmembrane region" description="Helical" evidence="1">
    <location>
        <begin position="7"/>
        <end position="26"/>
    </location>
</feature>
<sequence length="141" mass="16047">MDITIQNMVKLAGVGQLMLATVSIIVPKVLKWPQELSKVEPMIKRLFWVYAIYILVINSSFGLLSLLMSGQLISAKPLACAVTGFIALYWISRLAIQFFYFDRSNFPKGTWPMIGEMVLVTAFVFFSAVYSYLFYLNINQI</sequence>
<gene>
    <name evidence="2" type="ORF">D0C36_19005</name>
</gene>
<feature type="transmembrane region" description="Helical" evidence="1">
    <location>
        <begin position="46"/>
        <end position="66"/>
    </location>
</feature>
<keyword evidence="3" id="KW-1185">Reference proteome</keyword>
<evidence type="ECO:0000313" key="3">
    <source>
        <dbReference type="Proteomes" id="UP000264217"/>
    </source>
</evidence>
<evidence type="ECO:0000256" key="1">
    <source>
        <dbReference type="SAM" id="Phobius"/>
    </source>
</evidence>
<evidence type="ECO:0000313" key="2">
    <source>
        <dbReference type="EMBL" id="RFZ91033.1"/>
    </source>
</evidence>
<accession>A0A372NRY7</accession>
<feature type="transmembrane region" description="Helical" evidence="1">
    <location>
        <begin position="113"/>
        <end position="135"/>
    </location>
</feature>
<organism evidence="2 3">
    <name type="scientific">Mucilaginibacter conchicola</name>
    <dbReference type="NCBI Taxonomy" id="2303333"/>
    <lineage>
        <taxon>Bacteria</taxon>
        <taxon>Pseudomonadati</taxon>
        <taxon>Bacteroidota</taxon>
        <taxon>Sphingobacteriia</taxon>
        <taxon>Sphingobacteriales</taxon>
        <taxon>Sphingobacteriaceae</taxon>
        <taxon>Mucilaginibacter</taxon>
    </lineage>
</organism>
<keyword evidence="1" id="KW-1133">Transmembrane helix</keyword>
<proteinExistence type="predicted"/>